<protein>
    <submittedName>
        <fullName evidence="1">Uncharacterized protein</fullName>
    </submittedName>
</protein>
<gene>
    <name evidence="1" type="ORF">PTTW11_08013</name>
</gene>
<proteinExistence type="predicted"/>
<reference evidence="1" key="1">
    <citation type="submission" date="2021-02" db="EMBL/GenBank/DDBJ databases">
        <authorList>
            <person name="Syme A R."/>
            <person name="Syme A R."/>
            <person name="Moolhuijzen P."/>
        </authorList>
    </citation>
    <scope>NUCLEOTIDE SEQUENCE</scope>
    <source>
        <strain evidence="1">W1-1</strain>
    </source>
</reference>
<dbReference type="Proteomes" id="UP000472372">
    <property type="component" value="Chromosome 7"/>
</dbReference>
<dbReference type="EMBL" id="HG992983">
    <property type="protein sequence ID" value="CAE7194762.1"/>
    <property type="molecule type" value="Genomic_DNA"/>
</dbReference>
<evidence type="ECO:0000313" key="2">
    <source>
        <dbReference type="Proteomes" id="UP000472372"/>
    </source>
</evidence>
<evidence type="ECO:0000313" key="1">
    <source>
        <dbReference type="EMBL" id="CAE7194762.1"/>
    </source>
</evidence>
<dbReference type="AlphaFoldDB" id="A0A6S6WCM5"/>
<accession>A0A6S6WCM5</accession>
<sequence length="782" mass="88479">MGPNDAQAVVYPVENRGPTAYSDSEKPQRDVRVILKGYAHIFSPWTNAKWGFPNFYRKPGFGYQKLAQYRHRDFMDRIHEGDLDDRYISSWDGMVSKLVVQATDDIYENNTGSTYRRTFVRNVSPIYMRLANWPFNHIDPTKNNGKPTNDELMKLCAKWFLASCLITVFISSPSPAQIAARNNGNYDGLPYSWWGYSKVAKNMIETDHPRDHSPRQANPIAERILRPRFLCFLREEGRPAEIMAVDRWINEYKSGQELEYIFIAYTAEQFNRPEDFKVLHQMADAAARNAGVIAYWVGCSCMPDGQLEEDVYRICDVIRGAKLLAIAVGPPPNNSSEINTSTLMLQQWGRRVWTFPEVLLAPAGKEIQVYVRGSDLSRPRRVAKNQFAAEVWVDDAKVARQLIDHYEGNLSLNQLELVTLALECLHSRDTEQHFPGDKSYALMGLLRVRPQIDPSDSAFQAFARLSLANDSYQLLERMFCLLPTSPDEPWHSMSDAYNAKLWDILPQDVGIAGVGEDDSIILDGCRAANVRWKSFTPVAYLSRDSWRRMFSRIMLRSGGVVFLIAIALVGAGGGSGTLFTIGVVLLVYSLILMALAPWLLRLLYLGKFWDQQCWFFGFEGYMNLETIETQIFGGRLGRMKWTAAASPLSRHERNRYNECVPLDPTSDPAVAALVEKAKTAGPGDQRIFTLIDTGNMTATLFLAERPPVCFLMAGSEGGMKRIIGCSYDWTTQTMYRETVLRIGTQFEDKMSRIGRVKISLKRRQHPVAPLAQIGEAVGGRVN</sequence>
<name>A0A6S6WCM5_9PLEO</name>
<organism evidence="1 2">
    <name type="scientific">Pyrenophora teres f. teres</name>
    <dbReference type="NCBI Taxonomy" id="97479"/>
    <lineage>
        <taxon>Eukaryota</taxon>
        <taxon>Fungi</taxon>
        <taxon>Dikarya</taxon>
        <taxon>Ascomycota</taxon>
        <taxon>Pezizomycotina</taxon>
        <taxon>Dothideomycetes</taxon>
        <taxon>Pleosporomycetidae</taxon>
        <taxon>Pleosporales</taxon>
        <taxon>Pleosporineae</taxon>
        <taxon>Pleosporaceae</taxon>
        <taxon>Pyrenophora</taxon>
    </lineage>
</organism>